<comment type="function">
    <text evidence="7">Binds to the 23S rRNA.</text>
</comment>
<dbReference type="InterPro" id="IPR020070">
    <property type="entry name" value="Ribosomal_bL9_N"/>
</dbReference>
<keyword evidence="8" id="KW-0175">Coiled coil</keyword>
<evidence type="ECO:0000256" key="6">
    <source>
        <dbReference type="ARBA" id="ARBA00035292"/>
    </source>
</evidence>
<dbReference type="InterPro" id="IPR020594">
    <property type="entry name" value="Ribosomal_bL9_bac/chp"/>
</dbReference>
<evidence type="ECO:0000313" key="14">
    <source>
        <dbReference type="Proteomes" id="UP000244180"/>
    </source>
</evidence>
<comment type="similarity">
    <text evidence="1 7">Belongs to the bacterial ribosomal protein bL9 family.</text>
</comment>
<dbReference type="EMBL" id="JXBB01000023">
    <property type="protein sequence ID" value="OAR04263.1"/>
    <property type="molecule type" value="Genomic_DNA"/>
</dbReference>
<feature type="coiled-coil region" evidence="8">
    <location>
        <begin position="37"/>
        <end position="75"/>
    </location>
</feature>
<dbReference type="InterPro" id="IPR036935">
    <property type="entry name" value="Ribosomal_bL9_N_sf"/>
</dbReference>
<keyword evidence="4 7" id="KW-0689">Ribosomal protein</keyword>
<dbReference type="Proteomes" id="UP000748108">
    <property type="component" value="Unassembled WGS sequence"/>
</dbReference>
<feature type="domain" description="Ribosomal protein L9" evidence="9">
    <location>
        <begin position="13"/>
        <end position="40"/>
    </location>
</feature>
<comment type="caution">
    <text evidence="11">The sequence shown here is derived from an EMBL/GenBank/DDBJ whole genome shotgun (WGS) entry which is preliminary data.</text>
</comment>
<evidence type="ECO:0000313" key="13">
    <source>
        <dbReference type="Proteomes" id="UP000243024"/>
    </source>
</evidence>
<keyword evidence="2 7" id="KW-0699">rRNA-binding</keyword>
<dbReference type="NCBIfam" id="TIGR00158">
    <property type="entry name" value="L9"/>
    <property type="match status" value="1"/>
</dbReference>
<reference evidence="12 14" key="2">
    <citation type="submission" date="2017-08" db="EMBL/GenBank/DDBJ databases">
        <title>Burning lignite coal seam in the remote Altai Mountains harbors a hydrogen-driven thermophilic microbial community.</title>
        <authorList>
            <person name="Kadnikov V.V."/>
            <person name="Mardanov A.V."/>
            <person name="Ivasenko D."/>
            <person name="Beletsky A.V."/>
            <person name="Karnachuk O.V."/>
            <person name="Ravin N.V."/>
        </authorList>
    </citation>
    <scope>NUCLEOTIDE SEQUENCE [LARGE SCALE GENOMIC DNA]</scope>
    <source>
        <strain evidence="12">AL33</strain>
    </source>
</reference>
<dbReference type="GO" id="GO:0006412">
    <property type="term" value="P:translation"/>
    <property type="evidence" value="ECO:0007669"/>
    <property type="project" value="UniProtKB-UniRule"/>
</dbReference>
<keyword evidence="3 7" id="KW-0694">RNA-binding</keyword>
<dbReference type="OrthoDB" id="9788336at2"/>
<dbReference type="HAMAP" id="MF_00503">
    <property type="entry name" value="Ribosomal_bL9"/>
    <property type="match status" value="1"/>
</dbReference>
<dbReference type="Proteomes" id="UP000244180">
    <property type="component" value="Unassembled WGS sequence"/>
</dbReference>
<dbReference type="InterPro" id="IPR009027">
    <property type="entry name" value="Ribosomal_bL9/RNase_H1_N"/>
</dbReference>
<sequence length="148" mass="16368">MKVIFTADVPGQGKKGEVKTVADGYARNYLFPRRLAIPATEENLKRLEEARAREAEAEARRKAEAEALKAALERLTLRLPVKAGAGGKLFGAVTAERIAEALRAQGLSVDKRRLEMKEPLRTLGRHTVTARLHPDVTARFLVELIEEA</sequence>
<dbReference type="EMBL" id="JAHHQF010000050">
    <property type="protein sequence ID" value="MBT9282124.1"/>
    <property type="molecule type" value="Genomic_DNA"/>
</dbReference>
<accession>A0A132N2H5</accession>
<dbReference type="PANTHER" id="PTHR21368">
    <property type="entry name" value="50S RIBOSOMAL PROTEIN L9"/>
    <property type="match status" value="1"/>
</dbReference>
<gene>
    <name evidence="7 10" type="primary">rplI</name>
    <name evidence="12" type="ORF">HSCHL_0082</name>
    <name evidence="10" type="ORF">KM312_05645</name>
    <name evidence="11" type="ORF">SA87_06800</name>
</gene>
<evidence type="ECO:0000313" key="11">
    <source>
        <dbReference type="EMBL" id="OAR04263.1"/>
    </source>
</evidence>
<dbReference type="AlphaFoldDB" id="A0A132N2H5"/>
<dbReference type="GO" id="GO:0019843">
    <property type="term" value="F:rRNA binding"/>
    <property type="evidence" value="ECO:0007669"/>
    <property type="project" value="UniProtKB-UniRule"/>
</dbReference>
<dbReference type="Gene3D" id="3.10.430.100">
    <property type="entry name" value="Ribosomal protein L9, C-terminal domain"/>
    <property type="match status" value="1"/>
</dbReference>
<reference evidence="10" key="3">
    <citation type="journal article" date="2021" name="Microbiology">
        <title>Metagenomic Analysis of the Microbial Community in the Underground Coal Fire Area (Kemerovo Region, Russia) Revealed Predominance of Thermophilic Members of the Phyla Deinococcus-thermus, Aquificae, and Firmicutes.</title>
        <authorList>
            <person name="Kadnikov V."/>
            <person name="Mardanov A.V."/>
            <person name="Beletsky A.V."/>
            <person name="Karnachuk O.V."/>
            <person name="Ravin N.V."/>
        </authorList>
    </citation>
    <scope>NUCLEOTIDE SEQUENCE</scope>
    <source>
        <strain evidence="10">RBS10-49</strain>
    </source>
</reference>
<evidence type="ECO:0000256" key="8">
    <source>
        <dbReference type="SAM" id="Coils"/>
    </source>
</evidence>
<evidence type="ECO:0000256" key="7">
    <source>
        <dbReference type="HAMAP-Rule" id="MF_00503"/>
    </source>
</evidence>
<dbReference type="SUPFAM" id="SSF55658">
    <property type="entry name" value="L9 N-domain-like"/>
    <property type="match status" value="1"/>
</dbReference>
<evidence type="ECO:0000259" key="9">
    <source>
        <dbReference type="PROSITE" id="PS00651"/>
    </source>
</evidence>
<dbReference type="GO" id="GO:0003735">
    <property type="term" value="F:structural constituent of ribosome"/>
    <property type="evidence" value="ECO:0007669"/>
    <property type="project" value="InterPro"/>
</dbReference>
<dbReference type="InterPro" id="IPR020069">
    <property type="entry name" value="Ribosomal_bL9_C"/>
</dbReference>
<keyword evidence="5 7" id="KW-0687">Ribonucleoprotein</keyword>
<evidence type="ECO:0000256" key="3">
    <source>
        <dbReference type="ARBA" id="ARBA00022884"/>
    </source>
</evidence>
<dbReference type="RefSeq" id="WP_066201679.1">
    <property type="nucleotide sequence ID" value="NZ_CBCSAS010000008.1"/>
</dbReference>
<dbReference type="Gene3D" id="3.40.5.10">
    <property type="entry name" value="Ribosomal protein L9, N-terminal domain"/>
    <property type="match status" value="1"/>
</dbReference>
<dbReference type="FunFam" id="3.40.5.10:FF:000002">
    <property type="entry name" value="50S ribosomal protein L9"/>
    <property type="match status" value="1"/>
</dbReference>
<dbReference type="Pfam" id="PF01281">
    <property type="entry name" value="Ribosomal_L9_N"/>
    <property type="match status" value="1"/>
</dbReference>
<dbReference type="GO" id="GO:1990904">
    <property type="term" value="C:ribonucleoprotein complex"/>
    <property type="evidence" value="ECO:0007669"/>
    <property type="project" value="UniProtKB-KW"/>
</dbReference>
<evidence type="ECO:0000256" key="5">
    <source>
        <dbReference type="ARBA" id="ARBA00023274"/>
    </source>
</evidence>
<name>A0A132N2H5_HYDSH</name>
<dbReference type="InterPro" id="IPR036791">
    <property type="entry name" value="Ribosomal_bL9_C_sf"/>
</dbReference>
<dbReference type="EMBL" id="PEBV01000003">
    <property type="protein sequence ID" value="PTQ54503.1"/>
    <property type="molecule type" value="Genomic_DNA"/>
</dbReference>
<organism evidence="11 13">
    <name type="scientific">Hydrogenibacillus schlegelii</name>
    <name type="common">Bacillus schlegelii</name>
    <dbReference type="NCBI Taxonomy" id="1484"/>
    <lineage>
        <taxon>Bacteria</taxon>
        <taxon>Bacillati</taxon>
        <taxon>Bacillota</taxon>
        <taxon>Bacilli</taxon>
        <taxon>Bacillales</taxon>
        <taxon>Bacillales Family X. Incertae Sedis</taxon>
        <taxon>Hydrogenibacillus</taxon>
    </lineage>
</organism>
<reference evidence="11 13" key="1">
    <citation type="submission" date="2015-09" db="EMBL/GenBank/DDBJ databases">
        <title>Draft genome sequence of Hydrogenibacillus schlegelii DSM 2000.</title>
        <authorList>
            <person name="Hemp J."/>
        </authorList>
    </citation>
    <scope>NUCLEOTIDE SEQUENCE [LARGE SCALE GENOMIC DNA]</scope>
    <source>
        <strain evidence="11 13">MA 48</strain>
    </source>
</reference>
<evidence type="ECO:0000256" key="4">
    <source>
        <dbReference type="ARBA" id="ARBA00022980"/>
    </source>
</evidence>
<dbReference type="Pfam" id="PF03948">
    <property type="entry name" value="Ribosomal_L9_C"/>
    <property type="match status" value="1"/>
</dbReference>
<evidence type="ECO:0000313" key="12">
    <source>
        <dbReference type="EMBL" id="PTQ54503.1"/>
    </source>
</evidence>
<dbReference type="GO" id="GO:0005840">
    <property type="term" value="C:ribosome"/>
    <property type="evidence" value="ECO:0007669"/>
    <property type="project" value="UniProtKB-KW"/>
</dbReference>
<evidence type="ECO:0000313" key="10">
    <source>
        <dbReference type="EMBL" id="MBT9282124.1"/>
    </source>
</evidence>
<dbReference type="PROSITE" id="PS00651">
    <property type="entry name" value="RIBOSOMAL_L9"/>
    <property type="match status" value="1"/>
</dbReference>
<dbReference type="InterPro" id="IPR000244">
    <property type="entry name" value="Ribosomal_bL9"/>
</dbReference>
<dbReference type="SUPFAM" id="SSF55653">
    <property type="entry name" value="Ribosomal protein L9 C-domain"/>
    <property type="match status" value="1"/>
</dbReference>
<protein>
    <recommendedName>
        <fullName evidence="6 7">Large ribosomal subunit protein bL9</fullName>
    </recommendedName>
</protein>
<evidence type="ECO:0000256" key="2">
    <source>
        <dbReference type="ARBA" id="ARBA00022730"/>
    </source>
</evidence>
<dbReference type="Proteomes" id="UP000243024">
    <property type="component" value="Unassembled WGS sequence"/>
</dbReference>
<keyword evidence="13" id="KW-1185">Reference proteome</keyword>
<evidence type="ECO:0000256" key="1">
    <source>
        <dbReference type="ARBA" id="ARBA00010605"/>
    </source>
</evidence>
<dbReference type="STRING" id="1484.SA87_06800"/>
<proteinExistence type="inferred from homology"/>